<organism evidence="1">
    <name type="scientific">marine sediment metagenome</name>
    <dbReference type="NCBI Taxonomy" id="412755"/>
    <lineage>
        <taxon>unclassified sequences</taxon>
        <taxon>metagenomes</taxon>
        <taxon>ecological metagenomes</taxon>
    </lineage>
</organism>
<proteinExistence type="predicted"/>
<sequence>MAETWVDQGGYLSNTKLSKKFVFSSQPLEKFRQFTDIKSALGKHEGESVNWMRVADLGTFGGRLTETNTMHESTQAKSWGTLTMYEEGNSIPFTQKVTTLSKFELEKIITGGLKDDKAKCLDGLVEREFNQTKLRYVGTATGGYVLTTNGTATATNTSILNTYHVRKMILELKKRNVPGYGKLGGDYVMICSHEAMEGLTGALESIYQYSDRGLKKLLEGEMGRYYGVRFVEDGFASRFTYSSTARTATAKSWTGTKSLDAYLFGGETVKEAIAIPEEIRVKEKSDYGRSHGLAWYFLGGFKIYWDTAANSRIIKWDSA</sequence>
<name>A0A0F9SW74_9ZZZZ</name>
<evidence type="ECO:0008006" key="2">
    <source>
        <dbReference type="Google" id="ProtNLM"/>
    </source>
</evidence>
<evidence type="ECO:0000313" key="1">
    <source>
        <dbReference type="EMBL" id="KKN66862.1"/>
    </source>
</evidence>
<dbReference type="AlphaFoldDB" id="A0A0F9SW74"/>
<gene>
    <name evidence="1" type="ORF">LCGC14_0467300</name>
</gene>
<reference evidence="1" key="1">
    <citation type="journal article" date="2015" name="Nature">
        <title>Complex archaea that bridge the gap between prokaryotes and eukaryotes.</title>
        <authorList>
            <person name="Spang A."/>
            <person name="Saw J.H."/>
            <person name="Jorgensen S.L."/>
            <person name="Zaremba-Niedzwiedzka K."/>
            <person name="Martijn J."/>
            <person name="Lind A.E."/>
            <person name="van Eijk R."/>
            <person name="Schleper C."/>
            <person name="Guy L."/>
            <person name="Ettema T.J."/>
        </authorList>
    </citation>
    <scope>NUCLEOTIDE SEQUENCE</scope>
</reference>
<accession>A0A0F9SW74</accession>
<dbReference type="EMBL" id="LAZR01000488">
    <property type="protein sequence ID" value="KKN66862.1"/>
    <property type="molecule type" value="Genomic_DNA"/>
</dbReference>
<comment type="caution">
    <text evidence="1">The sequence shown here is derived from an EMBL/GenBank/DDBJ whole genome shotgun (WGS) entry which is preliminary data.</text>
</comment>
<protein>
    <recommendedName>
        <fullName evidence="2">Bacteriophage Mu GpT domain-containing protein</fullName>
    </recommendedName>
</protein>